<evidence type="ECO:0000256" key="4">
    <source>
        <dbReference type="SAM" id="Coils"/>
    </source>
</evidence>
<dbReference type="OrthoDB" id="1711136at2759"/>
<proteinExistence type="predicted"/>
<comment type="caution">
    <text evidence="5">The sequence shown here is derived from an EMBL/GenBank/DDBJ whole genome shotgun (WGS) entry which is preliminary data.</text>
</comment>
<dbReference type="GO" id="GO:0004842">
    <property type="term" value="F:ubiquitin-protein transferase activity"/>
    <property type="evidence" value="ECO:0007669"/>
    <property type="project" value="TreeGrafter"/>
</dbReference>
<gene>
    <name evidence="5" type="ORF">Cgig2_012730</name>
</gene>
<evidence type="ECO:0000256" key="1">
    <source>
        <dbReference type="ARBA" id="ARBA00022723"/>
    </source>
</evidence>
<evidence type="ECO:0000313" key="6">
    <source>
        <dbReference type="Proteomes" id="UP001153076"/>
    </source>
</evidence>
<dbReference type="AlphaFoldDB" id="A0A9Q1QFV6"/>
<dbReference type="Proteomes" id="UP001153076">
    <property type="component" value="Unassembled WGS sequence"/>
</dbReference>
<dbReference type="Pfam" id="PF13920">
    <property type="entry name" value="zf-C3HC4_3"/>
    <property type="match status" value="1"/>
</dbReference>
<keyword evidence="4" id="KW-0175">Coiled coil</keyword>
<dbReference type="GO" id="GO:0008270">
    <property type="term" value="F:zinc ion binding"/>
    <property type="evidence" value="ECO:0007669"/>
    <property type="project" value="UniProtKB-KW"/>
</dbReference>
<protein>
    <recommendedName>
        <fullName evidence="7">RING-type domain-containing protein</fullName>
    </recommendedName>
</protein>
<evidence type="ECO:0008006" key="7">
    <source>
        <dbReference type="Google" id="ProtNLM"/>
    </source>
</evidence>
<dbReference type="PANTHER" id="PTHR42647:SF50">
    <property type="entry name" value="BOI-RELATED E3 UBIQUITIN-PROTEIN LIGASE 1-LIKE ISOFORM X1"/>
    <property type="match status" value="1"/>
</dbReference>
<organism evidence="5 6">
    <name type="scientific">Carnegiea gigantea</name>
    <dbReference type="NCBI Taxonomy" id="171969"/>
    <lineage>
        <taxon>Eukaryota</taxon>
        <taxon>Viridiplantae</taxon>
        <taxon>Streptophyta</taxon>
        <taxon>Embryophyta</taxon>
        <taxon>Tracheophyta</taxon>
        <taxon>Spermatophyta</taxon>
        <taxon>Magnoliopsida</taxon>
        <taxon>eudicotyledons</taxon>
        <taxon>Gunneridae</taxon>
        <taxon>Pentapetalae</taxon>
        <taxon>Caryophyllales</taxon>
        <taxon>Cactineae</taxon>
        <taxon>Cactaceae</taxon>
        <taxon>Cactoideae</taxon>
        <taxon>Echinocereeae</taxon>
        <taxon>Carnegiea</taxon>
    </lineage>
</organism>
<dbReference type="PANTHER" id="PTHR42647">
    <property type="entry name" value="SBP (S-RIBONUCLEASE BINDING PROTEIN) FAMILY PROTEIN"/>
    <property type="match status" value="1"/>
</dbReference>
<feature type="coiled-coil region" evidence="4">
    <location>
        <begin position="177"/>
        <end position="211"/>
    </location>
</feature>
<name>A0A9Q1QFV6_9CARY</name>
<evidence type="ECO:0000313" key="5">
    <source>
        <dbReference type="EMBL" id="KAJ8440294.1"/>
    </source>
</evidence>
<accession>A0A9Q1QFV6</accession>
<keyword evidence="2" id="KW-0863">Zinc-finger</keyword>
<dbReference type="InterPro" id="IPR013083">
    <property type="entry name" value="Znf_RING/FYVE/PHD"/>
</dbReference>
<evidence type="ECO:0000256" key="2">
    <source>
        <dbReference type="ARBA" id="ARBA00022771"/>
    </source>
</evidence>
<dbReference type="Gene3D" id="3.30.40.10">
    <property type="entry name" value="Zinc/RING finger domain, C3HC4 (zinc finger)"/>
    <property type="match status" value="1"/>
</dbReference>
<keyword evidence="6" id="KW-1185">Reference proteome</keyword>
<evidence type="ECO:0000256" key="3">
    <source>
        <dbReference type="ARBA" id="ARBA00022833"/>
    </source>
</evidence>
<keyword evidence="3" id="KW-0862">Zinc</keyword>
<dbReference type="EMBL" id="JAKOGI010000193">
    <property type="protein sequence ID" value="KAJ8440294.1"/>
    <property type="molecule type" value="Genomic_DNA"/>
</dbReference>
<dbReference type="FunFam" id="3.30.40.10:FF:000239">
    <property type="entry name" value="probable BOI-related E3 ubiquitin-protein ligase 2"/>
    <property type="match status" value="1"/>
</dbReference>
<keyword evidence="1" id="KW-0479">Metal-binding</keyword>
<sequence length="332" mass="36960">MFGGDDTNQLFPVSMDNVRLHHDAHSVSPMQLDVLTGCNAGIMNISGLKNASVVNLPMKSGRGVSIFGQHQLSVTLHDNLCQEEAGRSRSMLKHTPVSTGLRLSYGEEEHNSSISSSVESKIVNLSSTLPCSDNLQTELVRQNDELDKYIRVQEETIRKGITQLKHRHTISILNALEKEVSRKLHEKDIEIENLNRKNKEFVEKIRQLEAESQSWHYKAKENESFINLLKSNINQILLRGAATCLKEGCGESMVDDAVSSCNQNSLGPLANHGKKLPSAKESMNCKGCKGKEVSVLFLPCRHLCLCIDCDFFIEVCPVCHVKKNGSLQVYMA</sequence>
<reference evidence="5" key="1">
    <citation type="submission" date="2022-04" db="EMBL/GenBank/DDBJ databases">
        <title>Carnegiea gigantea Genome sequencing and assembly v2.</title>
        <authorList>
            <person name="Copetti D."/>
            <person name="Sanderson M.J."/>
            <person name="Burquez A."/>
            <person name="Wojciechowski M.F."/>
        </authorList>
    </citation>
    <scope>NUCLEOTIDE SEQUENCE</scope>
    <source>
        <strain evidence="5">SGP5-SGP5p</strain>
        <tissue evidence="5">Aerial part</tissue>
    </source>
</reference>